<keyword evidence="1" id="KW-0732">Signal</keyword>
<organism evidence="2">
    <name type="scientific">Oryza sativa subsp. japonica</name>
    <name type="common">Rice</name>
    <dbReference type="NCBI Taxonomy" id="39947"/>
    <lineage>
        <taxon>Eukaryota</taxon>
        <taxon>Viridiplantae</taxon>
        <taxon>Streptophyta</taxon>
        <taxon>Embryophyta</taxon>
        <taxon>Tracheophyta</taxon>
        <taxon>Spermatophyta</taxon>
        <taxon>Magnoliopsida</taxon>
        <taxon>Liliopsida</taxon>
        <taxon>Poales</taxon>
        <taxon>Poaceae</taxon>
        <taxon>BOP clade</taxon>
        <taxon>Oryzoideae</taxon>
        <taxon>Oryzeae</taxon>
        <taxon>Oryzinae</taxon>
        <taxon>Oryza</taxon>
        <taxon>Oryza sativa</taxon>
    </lineage>
</organism>
<sequence length="68" mass="7332">MAASASVLSLRYSVIRSVLCSLLLLHLSQLGFSLAAAAAAAADGGEVRRPLRHPLRRDEKQMRYGPVI</sequence>
<reference evidence="2" key="2">
    <citation type="submission" date="2008-12" db="EMBL/GenBank/DDBJ databases">
        <title>Improved gene annotation of the rice (Oryza sativa) genomes.</title>
        <authorList>
            <person name="Wang J."/>
            <person name="Li R."/>
            <person name="Fan W."/>
            <person name="Huang Q."/>
            <person name="Zhang J."/>
            <person name="Zhou Y."/>
            <person name="Hu Y."/>
            <person name="Zi S."/>
            <person name="Li J."/>
            <person name="Ni P."/>
            <person name="Zheng H."/>
            <person name="Zhang Y."/>
            <person name="Zhao M."/>
            <person name="Hao Q."/>
            <person name="McDermott J."/>
            <person name="Samudrala R."/>
            <person name="Kristiansen K."/>
            <person name="Wong G.K.-S."/>
        </authorList>
    </citation>
    <scope>NUCLEOTIDE SEQUENCE</scope>
</reference>
<name>B9FYY8_ORYSJ</name>
<feature type="signal peptide" evidence="1">
    <location>
        <begin position="1"/>
        <end position="35"/>
    </location>
</feature>
<proteinExistence type="predicted"/>
<protein>
    <recommendedName>
        <fullName evidence="3">Secreted protein</fullName>
    </recommendedName>
</protein>
<evidence type="ECO:0000313" key="2">
    <source>
        <dbReference type="EMBL" id="EEE68005.1"/>
    </source>
</evidence>
<feature type="chain" id="PRO_5002884452" description="Secreted protein" evidence="1">
    <location>
        <begin position="36"/>
        <end position="68"/>
    </location>
</feature>
<evidence type="ECO:0008006" key="3">
    <source>
        <dbReference type="Google" id="ProtNLM"/>
    </source>
</evidence>
<dbReference type="HOGENOM" id="CLU_3056694_0_0_1"/>
<accession>B9FYY8</accession>
<gene>
    <name evidence="2" type="ORF">OsJ_25960</name>
</gene>
<dbReference type="AlphaFoldDB" id="B9FYY8"/>
<dbReference type="Proteomes" id="UP000007752">
    <property type="component" value="Chromosome 8"/>
</dbReference>
<evidence type="ECO:0000256" key="1">
    <source>
        <dbReference type="SAM" id="SignalP"/>
    </source>
</evidence>
<dbReference type="EMBL" id="CM000145">
    <property type="protein sequence ID" value="EEE68005.1"/>
    <property type="molecule type" value="Genomic_DNA"/>
</dbReference>
<reference evidence="2" key="1">
    <citation type="journal article" date="2005" name="PLoS Biol.">
        <title>The genomes of Oryza sativa: a history of duplications.</title>
        <authorList>
            <person name="Yu J."/>
            <person name="Wang J."/>
            <person name="Lin W."/>
            <person name="Li S."/>
            <person name="Li H."/>
            <person name="Zhou J."/>
            <person name="Ni P."/>
            <person name="Dong W."/>
            <person name="Hu S."/>
            <person name="Zeng C."/>
            <person name="Zhang J."/>
            <person name="Zhang Y."/>
            <person name="Li R."/>
            <person name="Xu Z."/>
            <person name="Li S."/>
            <person name="Li X."/>
            <person name="Zheng H."/>
            <person name="Cong L."/>
            <person name="Lin L."/>
            <person name="Yin J."/>
            <person name="Geng J."/>
            <person name="Li G."/>
            <person name="Shi J."/>
            <person name="Liu J."/>
            <person name="Lv H."/>
            <person name="Li J."/>
            <person name="Wang J."/>
            <person name="Deng Y."/>
            <person name="Ran L."/>
            <person name="Shi X."/>
            <person name="Wang X."/>
            <person name="Wu Q."/>
            <person name="Li C."/>
            <person name="Ren X."/>
            <person name="Wang J."/>
            <person name="Wang X."/>
            <person name="Li D."/>
            <person name="Liu D."/>
            <person name="Zhang X."/>
            <person name="Ji Z."/>
            <person name="Zhao W."/>
            <person name="Sun Y."/>
            <person name="Zhang Z."/>
            <person name="Bao J."/>
            <person name="Han Y."/>
            <person name="Dong L."/>
            <person name="Ji J."/>
            <person name="Chen P."/>
            <person name="Wu S."/>
            <person name="Liu J."/>
            <person name="Xiao Y."/>
            <person name="Bu D."/>
            <person name="Tan J."/>
            <person name="Yang L."/>
            <person name="Ye C."/>
            <person name="Zhang J."/>
            <person name="Xu J."/>
            <person name="Zhou Y."/>
            <person name="Yu Y."/>
            <person name="Zhang B."/>
            <person name="Zhuang S."/>
            <person name="Wei H."/>
            <person name="Liu B."/>
            <person name="Lei M."/>
            <person name="Yu H."/>
            <person name="Li Y."/>
            <person name="Xu H."/>
            <person name="Wei S."/>
            <person name="He X."/>
            <person name="Fang L."/>
            <person name="Zhang Z."/>
            <person name="Zhang Y."/>
            <person name="Huang X."/>
            <person name="Su Z."/>
            <person name="Tong W."/>
            <person name="Li J."/>
            <person name="Tong Z."/>
            <person name="Li S."/>
            <person name="Ye J."/>
            <person name="Wang L."/>
            <person name="Fang L."/>
            <person name="Lei T."/>
            <person name="Chen C."/>
            <person name="Chen H."/>
            <person name="Xu Z."/>
            <person name="Li H."/>
            <person name="Huang H."/>
            <person name="Zhang F."/>
            <person name="Xu H."/>
            <person name="Li N."/>
            <person name="Zhao C."/>
            <person name="Li S."/>
            <person name="Dong L."/>
            <person name="Huang Y."/>
            <person name="Li L."/>
            <person name="Xi Y."/>
            <person name="Qi Q."/>
            <person name="Li W."/>
            <person name="Zhang B."/>
            <person name="Hu W."/>
            <person name="Zhang Y."/>
            <person name="Tian X."/>
            <person name="Jiao Y."/>
            <person name="Liang X."/>
            <person name="Jin J."/>
            <person name="Gao L."/>
            <person name="Zheng W."/>
            <person name="Hao B."/>
            <person name="Liu S."/>
            <person name="Wang W."/>
            <person name="Yuan L."/>
            <person name="Cao M."/>
            <person name="McDermott J."/>
            <person name="Samudrala R."/>
            <person name="Wang J."/>
            <person name="Wong G.K."/>
            <person name="Yang H."/>
        </authorList>
    </citation>
    <scope>NUCLEOTIDE SEQUENCE [LARGE SCALE GENOMIC DNA]</scope>
</reference>